<reference evidence="1 2" key="1">
    <citation type="submission" date="2013-04" db="EMBL/GenBank/DDBJ databases">
        <title>Genome sequence of Chlamydia psittaci 10-1398/11.</title>
        <authorList>
            <person name="Huot-Creasy H."/>
            <person name="McCracken C.L."/>
            <person name="Humphries M."/>
            <person name="Sachse K."/>
            <person name="Laroucau K."/>
            <person name="Bavoil P."/>
            <person name="Myers G.S."/>
        </authorList>
    </citation>
    <scope>NUCLEOTIDE SEQUENCE [LARGE SCALE GENOMIC DNA]</scope>
    <source>
        <strain evidence="1 2">10_1398_11</strain>
    </source>
</reference>
<comment type="caution">
    <text evidence="1">The sequence shown here is derived from an EMBL/GenBank/DDBJ whole genome shotgun (WGS) entry which is preliminary data.</text>
</comment>
<proteinExistence type="predicted"/>
<dbReference type="PATRIC" id="fig|1238237.3.peg.269"/>
<dbReference type="AlphaFoldDB" id="S7KGS5"/>
<organism evidence="1 2">
    <name type="scientific">Chlamydia ibidis</name>
    <dbReference type="NCBI Taxonomy" id="1405396"/>
    <lineage>
        <taxon>Bacteria</taxon>
        <taxon>Pseudomonadati</taxon>
        <taxon>Chlamydiota</taxon>
        <taxon>Chlamydiia</taxon>
        <taxon>Chlamydiales</taxon>
        <taxon>Chlamydiaceae</taxon>
        <taxon>Chlamydia/Chlamydophila group</taxon>
        <taxon>Chlamydia</taxon>
    </lineage>
</organism>
<evidence type="ECO:0000313" key="2">
    <source>
        <dbReference type="Proteomes" id="UP000016200"/>
    </source>
</evidence>
<accession>S7KGS5</accession>
<dbReference type="EMBL" id="ATNB01000058">
    <property type="protein sequence ID" value="EPP35366.1"/>
    <property type="molecule type" value="Genomic_DNA"/>
</dbReference>
<name>S7KGS5_9CHLA</name>
<protein>
    <submittedName>
        <fullName evidence="1">Uncharacterized protein</fullName>
    </submittedName>
</protein>
<sequence>MLKSFSLRVPKSLRKSGLLNMIFLEKVKRLFLDICIVVIYRKEFLENCKGWSLCD</sequence>
<gene>
    <name evidence="1" type="ORF">CP10139811_1018</name>
</gene>
<evidence type="ECO:0000313" key="1">
    <source>
        <dbReference type="EMBL" id="EPP35366.1"/>
    </source>
</evidence>
<dbReference type="Proteomes" id="UP000016200">
    <property type="component" value="Unassembled WGS sequence"/>
</dbReference>
<dbReference type="HOGENOM" id="CLU_3023703_0_0_0"/>